<evidence type="ECO:0000313" key="2">
    <source>
        <dbReference type="Proteomes" id="UP000018936"/>
    </source>
</evidence>
<comment type="caution">
    <text evidence="1">The sequence shown here is derived from an EMBL/GenBank/DDBJ whole genome shotgun (WGS) entry which is preliminary data.</text>
</comment>
<accession>V8NV72</accession>
<feature type="non-terminal residue" evidence="1">
    <location>
        <position position="1"/>
    </location>
</feature>
<evidence type="ECO:0000313" key="1">
    <source>
        <dbReference type="EMBL" id="ETE65871.1"/>
    </source>
</evidence>
<name>V8NV72_OPHHA</name>
<dbReference type="Pfam" id="PF10712">
    <property type="entry name" value="NAD-GH"/>
    <property type="match status" value="1"/>
</dbReference>
<dbReference type="AlphaFoldDB" id="V8NV72"/>
<dbReference type="EMBL" id="AZIM01001740">
    <property type="protein sequence ID" value="ETE65871.1"/>
    <property type="molecule type" value="Genomic_DNA"/>
</dbReference>
<keyword evidence="2" id="KW-1185">Reference proteome</keyword>
<dbReference type="Proteomes" id="UP000018936">
    <property type="component" value="Unassembled WGS sequence"/>
</dbReference>
<protein>
    <submittedName>
        <fullName evidence="1">Uncharacterized protein</fullName>
    </submittedName>
</protein>
<sequence length="167" mass="17652">MAEKPRANSNIEDAIGINIKGDFNLRDTSGSWRNAEILKQFLDLGNPGGAANQHDVMHLGFIQLGVPQRLLHWVQRAAEQVGVQLFEARPGDGRVEVDALVEGVDLDAGLSAGGQGALGSLTGSAQAPDCPLVLADVLLVLALELGDEMVDHAVVEVFAPQVGVSRR</sequence>
<dbReference type="OrthoDB" id="9950804at2759"/>
<organism evidence="1 2">
    <name type="scientific">Ophiophagus hannah</name>
    <name type="common">King cobra</name>
    <name type="synonym">Naja hannah</name>
    <dbReference type="NCBI Taxonomy" id="8665"/>
    <lineage>
        <taxon>Eukaryota</taxon>
        <taxon>Metazoa</taxon>
        <taxon>Chordata</taxon>
        <taxon>Craniata</taxon>
        <taxon>Vertebrata</taxon>
        <taxon>Euteleostomi</taxon>
        <taxon>Lepidosauria</taxon>
        <taxon>Squamata</taxon>
        <taxon>Bifurcata</taxon>
        <taxon>Unidentata</taxon>
        <taxon>Episquamata</taxon>
        <taxon>Toxicofera</taxon>
        <taxon>Serpentes</taxon>
        <taxon>Colubroidea</taxon>
        <taxon>Elapidae</taxon>
        <taxon>Elapinae</taxon>
        <taxon>Ophiophagus</taxon>
    </lineage>
</organism>
<proteinExistence type="predicted"/>
<dbReference type="InterPro" id="IPR019651">
    <property type="entry name" value="Glutamate_DH_NAD-spec"/>
</dbReference>
<gene>
    <name evidence="1" type="ORF">L345_08355</name>
</gene>
<reference evidence="1 2" key="1">
    <citation type="journal article" date="2013" name="Proc. Natl. Acad. Sci. U.S.A.">
        <title>The king cobra genome reveals dynamic gene evolution and adaptation in the snake venom system.</title>
        <authorList>
            <person name="Vonk F.J."/>
            <person name="Casewell N.R."/>
            <person name="Henkel C.V."/>
            <person name="Heimberg A.M."/>
            <person name="Jansen H.J."/>
            <person name="McCleary R.J."/>
            <person name="Kerkkamp H.M."/>
            <person name="Vos R.A."/>
            <person name="Guerreiro I."/>
            <person name="Calvete J.J."/>
            <person name="Wuster W."/>
            <person name="Woods A.E."/>
            <person name="Logan J.M."/>
            <person name="Harrison R.A."/>
            <person name="Castoe T.A."/>
            <person name="de Koning A.P."/>
            <person name="Pollock D.D."/>
            <person name="Yandell M."/>
            <person name="Calderon D."/>
            <person name="Renjifo C."/>
            <person name="Currier R.B."/>
            <person name="Salgado D."/>
            <person name="Pla D."/>
            <person name="Sanz L."/>
            <person name="Hyder A.S."/>
            <person name="Ribeiro J.M."/>
            <person name="Arntzen J.W."/>
            <person name="van den Thillart G.E."/>
            <person name="Boetzer M."/>
            <person name="Pirovano W."/>
            <person name="Dirks R.P."/>
            <person name="Spaink H.P."/>
            <person name="Duboule D."/>
            <person name="McGlinn E."/>
            <person name="Kini R.M."/>
            <person name="Richardson M.K."/>
        </authorList>
    </citation>
    <scope>NUCLEOTIDE SEQUENCE</scope>
    <source>
        <tissue evidence="1">Blood</tissue>
    </source>
</reference>